<proteinExistence type="predicted"/>
<evidence type="ECO:0000313" key="1">
    <source>
        <dbReference type="EMBL" id="MBD6621192.1"/>
    </source>
</evidence>
<organism evidence="1 2">
    <name type="scientific">Komarekiella delphini-convector SJRDD-AB1</name>
    <dbReference type="NCBI Taxonomy" id="2593771"/>
    <lineage>
        <taxon>Bacteria</taxon>
        <taxon>Bacillati</taxon>
        <taxon>Cyanobacteriota</taxon>
        <taxon>Cyanophyceae</taxon>
        <taxon>Nostocales</taxon>
        <taxon>Nostocaceae</taxon>
        <taxon>Komarekiella</taxon>
        <taxon>Komarekiella delphini-convector</taxon>
    </lineage>
</organism>
<comment type="caution">
    <text evidence="1">The sequence shown here is derived from an EMBL/GenBank/DDBJ whole genome shotgun (WGS) entry which is preliminary data.</text>
</comment>
<dbReference type="RefSeq" id="WP_191762513.1">
    <property type="nucleotide sequence ID" value="NZ_VJXY01000129.1"/>
</dbReference>
<sequence length="107" mass="12229">MSNPISHEQEPDFRLSIQESLKQLSAQLGSPLDETSIMQIYQNASELLSHLSPSPLTFARVAGTLLVYQVQNTESEEIKWFNTQVKQCLNEEEVEELIESIYRTDTL</sequence>
<evidence type="ECO:0000313" key="2">
    <source>
        <dbReference type="Proteomes" id="UP001165986"/>
    </source>
</evidence>
<name>A0AA41BAI7_9NOST</name>
<dbReference type="AlphaFoldDB" id="A0AA41BAI7"/>
<gene>
    <name evidence="1" type="ORF">FNW02_37235</name>
</gene>
<reference evidence="1" key="1">
    <citation type="submission" date="2019-07" db="EMBL/GenBank/DDBJ databases">
        <title>Toxilogical consequences of a new and cryptic species of cyanobacteria (Komarekiella delphini-convector) recovered from the epidermis of a bottlenose dolphin and 1500 ft. in the air.</title>
        <authorList>
            <person name="Brown A.O."/>
            <person name="Dvorak P."/>
            <person name="Villanueva C.D."/>
            <person name="Foss A.J."/>
            <person name="Garvey A.D."/>
            <person name="Gibson Q.A."/>
            <person name="Johansen J.R."/>
            <person name="Casamatta D.A."/>
        </authorList>
    </citation>
    <scope>NUCLEOTIDE SEQUENCE</scope>
    <source>
        <strain evidence="1">SJRDD-AB1</strain>
    </source>
</reference>
<accession>A0AA41BAI7</accession>
<dbReference type="EMBL" id="VJXY01000129">
    <property type="protein sequence ID" value="MBD6621192.1"/>
    <property type="molecule type" value="Genomic_DNA"/>
</dbReference>
<dbReference type="Proteomes" id="UP001165986">
    <property type="component" value="Unassembled WGS sequence"/>
</dbReference>
<protein>
    <submittedName>
        <fullName evidence="1">Uncharacterized protein</fullName>
    </submittedName>
</protein>
<keyword evidence="2" id="KW-1185">Reference proteome</keyword>